<organism evidence="2 3">
    <name type="scientific">Haloquadratum walsbyi J07HQW1</name>
    <dbReference type="NCBI Taxonomy" id="1238424"/>
    <lineage>
        <taxon>Archaea</taxon>
        <taxon>Methanobacteriati</taxon>
        <taxon>Methanobacteriota</taxon>
        <taxon>Stenosarchaea group</taxon>
        <taxon>Halobacteria</taxon>
        <taxon>Halobacteriales</taxon>
        <taxon>Haloferacaceae</taxon>
        <taxon>Haloquadratum</taxon>
    </lineage>
</organism>
<dbReference type="Pfam" id="PF05016">
    <property type="entry name" value="ParE_toxin"/>
    <property type="match status" value="1"/>
</dbReference>
<reference evidence="2 3" key="1">
    <citation type="journal article" date="2013" name="PLoS ONE">
        <title>Assembly-driven community genomics of a hypersaline microbial ecosystem.</title>
        <authorList>
            <person name="Podell S."/>
            <person name="Ugalde J.A."/>
            <person name="Narasingarao P."/>
            <person name="Banfield J.F."/>
            <person name="Heidelberg K.B."/>
            <person name="Allen E.E."/>
        </authorList>
    </citation>
    <scope>NUCLEOTIDE SEQUENCE [LARGE SCALE GENOMIC DNA]</scope>
    <source>
        <strain evidence="3">J07HQW1</strain>
    </source>
</reference>
<evidence type="ECO:0000313" key="3">
    <source>
        <dbReference type="Proteomes" id="UP000030649"/>
    </source>
</evidence>
<dbReference type="Proteomes" id="UP000030649">
    <property type="component" value="Unassembled WGS sequence"/>
</dbReference>
<dbReference type="HOGENOM" id="CLU_2284991_0_0_2"/>
<proteinExistence type="predicted"/>
<dbReference type="EMBL" id="KE356560">
    <property type="protein sequence ID" value="ERG92961.1"/>
    <property type="molecule type" value="Genomic_DNA"/>
</dbReference>
<dbReference type="InterPro" id="IPR052747">
    <property type="entry name" value="TA_system_RelE_toxin"/>
</dbReference>
<protein>
    <submittedName>
        <fullName evidence="2">Cytotoxic translational repressor of toxin-antitoxin stability system</fullName>
    </submittedName>
</protein>
<dbReference type="SUPFAM" id="SSF143011">
    <property type="entry name" value="RelE-like"/>
    <property type="match status" value="1"/>
</dbReference>
<keyword evidence="1" id="KW-1277">Toxin-antitoxin system</keyword>
<evidence type="ECO:0000313" key="2">
    <source>
        <dbReference type="EMBL" id="ERG92961.1"/>
    </source>
</evidence>
<sequence length="101" mass="11766">MSESGDEHRYVMHRRADKQLLKLPENTDDRIQSKLKEMVESEWRDLSDYDVKQLSGTEFDIYRTRIGDYRVFFVIEDIGDVSLVGIIHVNKREGAYGKAVG</sequence>
<accession>U1PL65</accession>
<dbReference type="InterPro" id="IPR035093">
    <property type="entry name" value="RelE/ParE_toxin_dom_sf"/>
</dbReference>
<dbReference type="PANTHER" id="PTHR38813:SF1">
    <property type="entry name" value="TOXIN RELE1-RELATED"/>
    <property type="match status" value="1"/>
</dbReference>
<dbReference type="AlphaFoldDB" id="U1PL65"/>
<gene>
    <name evidence="2" type="ORF">J07HQW1_03013</name>
</gene>
<dbReference type="InterPro" id="IPR007712">
    <property type="entry name" value="RelE/ParE_toxin"/>
</dbReference>
<evidence type="ECO:0000256" key="1">
    <source>
        <dbReference type="ARBA" id="ARBA00022649"/>
    </source>
</evidence>
<dbReference type="Gene3D" id="3.30.2310.20">
    <property type="entry name" value="RelE-like"/>
    <property type="match status" value="1"/>
</dbReference>
<dbReference type="PANTHER" id="PTHR38813">
    <property type="match status" value="1"/>
</dbReference>
<name>U1PL65_9EURY</name>